<sequence>MIVRFTFSRVNLEEERDVLRVQAAMDRATAQELRLCLQNEKQELLYKVAAGSEVKSSTPKKPSSVRVEESLKKIKQLERRTVTMEQETERLREDNEDLQEAKHLLTQDNEHFRASLARLSSQMAARDVAARAEAQTQGERHRAEVLALETQLEEAGREAARARQQLLKLRQELGILRASQAFHGSRRRPKAKALASLAAGKGRVALENNKVKFKTALWPRCPARPLNGRAFSWNHAGGRGGHSPARDDWEDLSACSDCGEEYSDSLDSHPVKCRWGAVASGQRSEEFSRTQPDVPMQFYKRREPEDDPGLRQSERKRRRTKAQRCGCCAPSLLCGQVLALQRHLAILKSARRDAQHSVRVLEGANETMKSQLASLTQRLQSSRQLSQKLTSDLAVVEQQKKVLEMELNHRTTAFQQPPENPSPAALKALETEVKQLQTKLKSSSAEVKRQASANKALQAQIQEKEEVLKELQEKVNHAERDVHMKRQLVEDVKTRMKFLQETEKTHQGLAAELEKKVKTLTEEAANRKAFVDSLKRRLTATSNDKSQCESTCQKLKEDLEKKERRVEALQVRVVASERAQTELEHTASRQMEDLARRSSVALEALERQLGQARGRLEQLQAFAKNMASELLCSVAELKSQLRKRRKMNRLKKRDDGARGLSRQSMVKAQSIAASILNMTETDLANMLDTDEEGDDVTDDDRRDREWMNQVTTALQQQIPSATLLMEVLRVKMKESKVLTEELAVITTAVSENV</sequence>
<keyword evidence="2" id="KW-1185">Reference proteome</keyword>
<dbReference type="Proteomes" id="UP001157502">
    <property type="component" value="Chromosome 15"/>
</dbReference>
<evidence type="ECO:0000313" key="1">
    <source>
        <dbReference type="EMBL" id="KAJ8000733.1"/>
    </source>
</evidence>
<protein>
    <submittedName>
        <fullName evidence="1">Uncharacterized protein</fullName>
    </submittedName>
</protein>
<evidence type="ECO:0000313" key="2">
    <source>
        <dbReference type="Proteomes" id="UP001157502"/>
    </source>
</evidence>
<gene>
    <name evidence="1" type="ORF">DPEC_G00183410</name>
</gene>
<dbReference type="EMBL" id="CM055742">
    <property type="protein sequence ID" value="KAJ8000733.1"/>
    <property type="molecule type" value="Genomic_DNA"/>
</dbReference>
<accession>A0ACC2GAK9</accession>
<reference evidence="1" key="1">
    <citation type="submission" date="2021-05" db="EMBL/GenBank/DDBJ databases">
        <authorList>
            <person name="Pan Q."/>
            <person name="Jouanno E."/>
            <person name="Zahm M."/>
            <person name="Klopp C."/>
            <person name="Cabau C."/>
            <person name="Louis A."/>
            <person name="Berthelot C."/>
            <person name="Parey E."/>
            <person name="Roest Crollius H."/>
            <person name="Montfort J."/>
            <person name="Robinson-Rechavi M."/>
            <person name="Bouchez O."/>
            <person name="Lampietro C."/>
            <person name="Lopez Roques C."/>
            <person name="Donnadieu C."/>
            <person name="Postlethwait J."/>
            <person name="Bobe J."/>
            <person name="Dillon D."/>
            <person name="Chandos A."/>
            <person name="von Hippel F."/>
            <person name="Guiguen Y."/>
        </authorList>
    </citation>
    <scope>NUCLEOTIDE SEQUENCE</scope>
    <source>
        <strain evidence="1">YG-Jan2019</strain>
    </source>
</reference>
<proteinExistence type="predicted"/>
<comment type="caution">
    <text evidence="1">The sequence shown here is derived from an EMBL/GenBank/DDBJ whole genome shotgun (WGS) entry which is preliminary data.</text>
</comment>
<name>A0ACC2GAK9_DALPE</name>
<organism evidence="1 2">
    <name type="scientific">Dallia pectoralis</name>
    <name type="common">Alaska blackfish</name>
    <dbReference type="NCBI Taxonomy" id="75939"/>
    <lineage>
        <taxon>Eukaryota</taxon>
        <taxon>Metazoa</taxon>
        <taxon>Chordata</taxon>
        <taxon>Craniata</taxon>
        <taxon>Vertebrata</taxon>
        <taxon>Euteleostomi</taxon>
        <taxon>Actinopterygii</taxon>
        <taxon>Neopterygii</taxon>
        <taxon>Teleostei</taxon>
        <taxon>Protacanthopterygii</taxon>
        <taxon>Esociformes</taxon>
        <taxon>Umbridae</taxon>
        <taxon>Dallia</taxon>
    </lineage>
</organism>